<keyword evidence="1" id="KW-0732">Signal</keyword>
<feature type="chain" id="PRO_5045583054" evidence="1">
    <location>
        <begin position="21"/>
        <end position="862"/>
    </location>
</feature>
<feature type="signal peptide" evidence="1">
    <location>
        <begin position="1"/>
        <end position="20"/>
    </location>
</feature>
<gene>
    <name evidence="2" type="ORF">L1F29_09275</name>
</gene>
<dbReference type="Proteomes" id="UP001057877">
    <property type="component" value="Chromosome"/>
</dbReference>
<organism evidence="2 3">
    <name type="scientific">Paenibacillus spongiae</name>
    <dbReference type="NCBI Taxonomy" id="2909671"/>
    <lineage>
        <taxon>Bacteria</taxon>
        <taxon>Bacillati</taxon>
        <taxon>Bacillota</taxon>
        <taxon>Bacilli</taxon>
        <taxon>Bacillales</taxon>
        <taxon>Paenibacillaceae</taxon>
        <taxon>Paenibacillus</taxon>
    </lineage>
</organism>
<protein>
    <submittedName>
        <fullName evidence="2">DUF5696 domain-containing protein</fullName>
    </submittedName>
</protein>
<proteinExistence type="predicted"/>
<dbReference type="RefSeq" id="WP_258388044.1">
    <property type="nucleotide sequence ID" value="NZ_CP091430.1"/>
</dbReference>
<dbReference type="Pfam" id="PF18952">
    <property type="entry name" value="DUF5696"/>
    <property type="match status" value="1"/>
</dbReference>
<evidence type="ECO:0000256" key="1">
    <source>
        <dbReference type="SAM" id="SignalP"/>
    </source>
</evidence>
<dbReference type="EMBL" id="CP091430">
    <property type="protein sequence ID" value="UVI31984.1"/>
    <property type="molecule type" value="Genomic_DNA"/>
</dbReference>
<evidence type="ECO:0000313" key="3">
    <source>
        <dbReference type="Proteomes" id="UP001057877"/>
    </source>
</evidence>
<evidence type="ECO:0000313" key="2">
    <source>
        <dbReference type="EMBL" id="UVI31984.1"/>
    </source>
</evidence>
<name>A0ABY5SDY1_9BACL</name>
<reference evidence="2" key="1">
    <citation type="submission" date="2022-01" db="EMBL/GenBank/DDBJ databases">
        <title>Paenibacillus spongiae sp. nov., isolated from marine sponge.</title>
        <authorList>
            <person name="Li Z."/>
            <person name="Zhang M."/>
        </authorList>
    </citation>
    <scope>NUCLEOTIDE SEQUENCE</scope>
    <source>
        <strain evidence="2">PHS-Z3</strain>
    </source>
</reference>
<keyword evidence="3" id="KW-1185">Reference proteome</keyword>
<sequence length="862" mass="96497">MRIGLKRMLSAASACLAVIAAVSLLAPVSDRTIEAEAEWKPVRTEAAASASAERPDEEAMQSVSELGVIPPQRMELADENGQLALYLNRSSAEIAVYDKRSKHFWYSNPQDTELDSKASPFEKESLGSQFTLTYMNSIGNKKTLLSFNDSVKNNQFQIEDAPEGIRIVYTLGDTSKGIDVLPKLISKERLDQFMAKADEAKAKYVYRKYELQDNGSVYERFDQSINSEIVLKRVVDAFEQAGYTPDDLAADNKENGIEGSGEGDKPVFTVPVEYRLDGGHLVVAIDSEQMMEPGNNVITEIALLKYFGAAGVSERGYMLVPDGSGSLIHLNNGKFNDDIYSQPVYGSDEAIRKRFKEQNSEVARLPVFGLKAGDYGMYGIIENGAAAANVNAEVSGRTNSYNYVYGSFNIRNFDELPLSNGQSFDYVTIMQSRRIHGQLSVRYGFLSGMDAGYDGMARAYQNYLVRTYDMKQLEGQGNIPFFLDLTGTIPKRQSFLGIPYEVDKPLTTFRQARQILQEMKEGGIGNIKLRYAGWFNDGVNHTLPTTVKVDRELGGQSGLRELATYMEENEMDFYPDAAFLRVYHDTRGFSPSKDASRYITRNVIQSYPYDLSSLRLNPALGSYYLLSPSRLPAYVDQFLKHYNRLGIEGLSLRDMGAELNPDYRDEEVIDRQQSAIINADQLKKISPQVPDLLVAGGNAYALPYIRNVVDAPLTDSRFNITDEAVPFYQMVVHGFVSYAGKPFNLADDQDMKLNMLKAIEYGANVRFSWMFDEPSAVKDTRFNTLYSAHYKTWLEEAKTVYGKVNDALKGVQYERMTGHRKVKEGVYVTTYENNKAVIVNYTDRPVTVDGISVDAHNYAVGG</sequence>
<accession>A0ABY5SDY1</accession>
<dbReference type="InterPro" id="IPR043751">
    <property type="entry name" value="DUF5696"/>
</dbReference>